<keyword evidence="12" id="KW-0472">Membrane</keyword>
<dbReference type="Pfam" id="PF02446">
    <property type="entry name" value="Glyco_hydro_77"/>
    <property type="match status" value="1"/>
</dbReference>
<evidence type="ECO:0000256" key="1">
    <source>
        <dbReference type="ARBA" id="ARBA00000439"/>
    </source>
</evidence>
<dbReference type="Gene3D" id="3.20.20.80">
    <property type="entry name" value="Glycosidases"/>
    <property type="match status" value="1"/>
</dbReference>
<feature type="region of interest" description="Disordered" evidence="11">
    <location>
        <begin position="621"/>
        <end position="658"/>
    </location>
</feature>
<evidence type="ECO:0000313" key="13">
    <source>
        <dbReference type="EMBL" id="MDP9838719.1"/>
    </source>
</evidence>
<evidence type="ECO:0000256" key="10">
    <source>
        <dbReference type="RuleBase" id="RU361207"/>
    </source>
</evidence>
<comment type="caution">
    <text evidence="13">The sequence shown here is derived from an EMBL/GenBank/DDBJ whole genome shotgun (WGS) entry which is preliminary data.</text>
</comment>
<accession>A0ABT9PYA9</accession>
<feature type="compositionally biased region" description="Basic and acidic residues" evidence="11">
    <location>
        <begin position="630"/>
        <end position="656"/>
    </location>
</feature>
<evidence type="ECO:0000256" key="8">
    <source>
        <dbReference type="ARBA" id="ARBA00031423"/>
    </source>
</evidence>
<dbReference type="InterPro" id="IPR003385">
    <property type="entry name" value="Glyco_hydro_77"/>
</dbReference>
<reference evidence="13 14" key="1">
    <citation type="submission" date="2023-07" db="EMBL/GenBank/DDBJ databases">
        <title>Sorghum-associated microbial communities from plants grown in Nebraska, USA.</title>
        <authorList>
            <person name="Schachtman D."/>
        </authorList>
    </citation>
    <scope>NUCLEOTIDE SEQUENCE [LARGE SCALE GENOMIC DNA]</scope>
    <source>
        <strain evidence="13 14">DS1307</strain>
    </source>
</reference>
<dbReference type="SUPFAM" id="SSF51445">
    <property type="entry name" value="(Trans)glycosidases"/>
    <property type="match status" value="1"/>
</dbReference>
<proteinExistence type="inferred from homology"/>
<keyword evidence="7 10" id="KW-0119">Carbohydrate metabolism</keyword>
<keyword evidence="14" id="KW-1185">Reference proteome</keyword>
<feature type="region of interest" description="Disordered" evidence="11">
    <location>
        <begin position="1"/>
        <end position="38"/>
    </location>
</feature>
<feature type="compositionally biased region" description="Basic and acidic residues" evidence="11">
    <location>
        <begin position="14"/>
        <end position="35"/>
    </location>
</feature>
<comment type="similarity">
    <text evidence="2 10">Belongs to the disproportionating enzyme family.</text>
</comment>
<dbReference type="PANTHER" id="PTHR32438:SF5">
    <property type="entry name" value="4-ALPHA-GLUCANOTRANSFERASE DPE1, CHLOROPLASTIC_AMYLOPLASTIC"/>
    <property type="match status" value="1"/>
</dbReference>
<sequence length="748" mass="82462">MTRTNSTHEPSSTGRDENGVDRLADMYGIDPKRPAADGTTVEVSHETKTKLLSALNVDISGSVEPRPEPDTPPLWTPTACFVPEFLSTERVWGVSLQLYELRSERNWGIGDFEDLRVMIDLVASLGGDFIGLNPLHAPFLADAGRCSPYEPSSRLFLNPLYIAVERVPGFAPDNNQQQMVAALRDTDLVAYRGVAAAKLAALRSIWGRSGFQGNVDDLSEFQTFVLAGSEPLRRHAIFEALSAHMVERGFSAGWHAWPEEFRDPSSAAVLSFATERDEDVRFHLWLQWVTHRQLQEAASYARASGLRIGLYLDLAVGEAIDGSATWSERAIYLTDATIGSPPDPFAPDGQDWHLAGFQPSRIASGGNPPFERMVTTAMQYAGAIRIDHAAALRRLFLVPIDGTPSDGAYVSYPQEDLIRILAESSARHRCLVIGEDLGLLPDGLQDDLTAARILSYRIFSYERDDDGFRAAADYPALALACISTHDHQTLAGWWRGADIALRAEHGIVSPDLTRQHEAAREKERQQLLRAIDNPGAGGPTGTPAAPMLHDMTIRAHRFVAGTPSMLVAVRLADLTDEKQPTNVPGTSDSYPNWQPKLSVTVEELSKLPLLIAIADAVNKGRRASGSDHQPNGDKPGDRHAPETFDASKNDSEETGKTDAQQLDAIVEKYADKIPRPLGRFIRWMRRPELQWLRLIAGIMLVICGFVGFLPILGFWMVPLGLIILAQDSRWLQRPTLKAITWLESKLGK</sequence>
<comment type="catalytic activity">
    <reaction evidence="1 10">
        <text>Transfers a segment of a (1-&gt;4)-alpha-D-glucan to a new position in an acceptor, which may be glucose or a (1-&gt;4)-alpha-D-glucan.</text>
        <dbReference type="EC" id="2.4.1.25"/>
    </reaction>
</comment>
<dbReference type="InterPro" id="IPR017853">
    <property type="entry name" value="GH"/>
</dbReference>
<keyword evidence="12" id="KW-1133">Transmembrane helix</keyword>
<evidence type="ECO:0000256" key="12">
    <source>
        <dbReference type="SAM" id="Phobius"/>
    </source>
</evidence>
<dbReference type="Proteomes" id="UP001241472">
    <property type="component" value="Unassembled WGS sequence"/>
</dbReference>
<evidence type="ECO:0000313" key="14">
    <source>
        <dbReference type="Proteomes" id="UP001241472"/>
    </source>
</evidence>
<feature type="transmembrane region" description="Helical" evidence="12">
    <location>
        <begin position="691"/>
        <end position="724"/>
    </location>
</feature>
<evidence type="ECO:0000256" key="7">
    <source>
        <dbReference type="ARBA" id="ARBA00023277"/>
    </source>
</evidence>
<evidence type="ECO:0000256" key="5">
    <source>
        <dbReference type="ARBA" id="ARBA00022676"/>
    </source>
</evidence>
<feature type="compositionally biased region" description="Polar residues" evidence="11">
    <location>
        <begin position="1"/>
        <end position="13"/>
    </location>
</feature>
<evidence type="ECO:0000256" key="4">
    <source>
        <dbReference type="ARBA" id="ARBA00020295"/>
    </source>
</evidence>
<evidence type="ECO:0000256" key="3">
    <source>
        <dbReference type="ARBA" id="ARBA00012560"/>
    </source>
</evidence>
<evidence type="ECO:0000256" key="11">
    <source>
        <dbReference type="SAM" id="MobiDB-lite"/>
    </source>
</evidence>
<evidence type="ECO:0000256" key="6">
    <source>
        <dbReference type="ARBA" id="ARBA00022679"/>
    </source>
</evidence>
<dbReference type="EC" id="2.4.1.25" evidence="3 10"/>
<evidence type="ECO:0000256" key="2">
    <source>
        <dbReference type="ARBA" id="ARBA00005684"/>
    </source>
</evidence>
<dbReference type="GO" id="GO:0004134">
    <property type="term" value="F:4-alpha-glucanotransferase activity"/>
    <property type="evidence" value="ECO:0007669"/>
    <property type="project" value="UniProtKB-EC"/>
</dbReference>
<name>A0ABT9PYA9_9HYPH</name>
<dbReference type="EMBL" id="JAUSRF010000011">
    <property type="protein sequence ID" value="MDP9838719.1"/>
    <property type="molecule type" value="Genomic_DNA"/>
</dbReference>
<keyword evidence="12" id="KW-0812">Transmembrane</keyword>
<organism evidence="13 14">
    <name type="scientific">Neorhizobium huautlense</name>
    <dbReference type="NCBI Taxonomy" id="67774"/>
    <lineage>
        <taxon>Bacteria</taxon>
        <taxon>Pseudomonadati</taxon>
        <taxon>Pseudomonadota</taxon>
        <taxon>Alphaproteobacteria</taxon>
        <taxon>Hyphomicrobiales</taxon>
        <taxon>Rhizobiaceae</taxon>
        <taxon>Rhizobium/Agrobacterium group</taxon>
        <taxon>Neorhizobium</taxon>
    </lineage>
</organism>
<keyword evidence="6 10" id="KW-0808">Transferase</keyword>
<dbReference type="NCBIfam" id="TIGR00217">
    <property type="entry name" value="malQ"/>
    <property type="match status" value="1"/>
</dbReference>
<evidence type="ECO:0000256" key="9">
    <source>
        <dbReference type="ARBA" id="ARBA00031501"/>
    </source>
</evidence>
<keyword evidence="5 10" id="KW-0328">Glycosyltransferase</keyword>
<protein>
    <recommendedName>
        <fullName evidence="4 10">4-alpha-glucanotransferase</fullName>
        <ecNumber evidence="3 10">2.4.1.25</ecNumber>
    </recommendedName>
    <alternativeName>
        <fullName evidence="8 10">Amylomaltase</fullName>
    </alternativeName>
    <alternativeName>
        <fullName evidence="9 10">Disproportionating enzyme</fullName>
    </alternativeName>
</protein>
<dbReference type="PANTHER" id="PTHR32438">
    <property type="entry name" value="4-ALPHA-GLUCANOTRANSFERASE DPE1, CHLOROPLASTIC/AMYLOPLASTIC"/>
    <property type="match status" value="1"/>
</dbReference>
<gene>
    <name evidence="13" type="ORF">J2T09_003491</name>
</gene>